<protein>
    <recommendedName>
        <fullName evidence="1">DUF5660 domain-containing protein</fullName>
    </recommendedName>
</protein>
<gene>
    <name evidence="2" type="ORF">UT23_C0016G0002</name>
</gene>
<sequence>MDSAQKSKFQKQMRRQNVLEALKDIGSGTSKSLKKDLLEGTSKDVLDQVFGFREPKKYQAEMAPGESLEFDEVFSGKFEENKKLRDQLALERRLRDEERALVERKGNELKLQLHAIMQEVVTLAQSTQDLAQEVEIAAIQAPANPGIYHLVFFERLLEFITSFRKKIENAGHWLSAVNKRADKKNYWSIYKKHGSKFLLSPDHYLQRSAG</sequence>
<accession>A0A0G0MA28</accession>
<organism evidence="2 3">
    <name type="scientific">Candidatus Woesebacteria bacterium GW2011_GWA1_39_12</name>
    <dbReference type="NCBI Taxonomy" id="1618549"/>
    <lineage>
        <taxon>Bacteria</taxon>
        <taxon>Candidatus Woeseibacteriota</taxon>
    </lineage>
</organism>
<proteinExistence type="predicted"/>
<dbReference type="Proteomes" id="UP000034325">
    <property type="component" value="Unassembled WGS sequence"/>
</dbReference>
<dbReference type="AlphaFoldDB" id="A0A0G0MA28"/>
<dbReference type="Pfam" id="PF18904">
    <property type="entry name" value="DUF5660"/>
    <property type="match status" value="1"/>
</dbReference>
<evidence type="ECO:0000313" key="3">
    <source>
        <dbReference type="Proteomes" id="UP000034325"/>
    </source>
</evidence>
<evidence type="ECO:0000259" key="1">
    <source>
        <dbReference type="Pfam" id="PF18904"/>
    </source>
</evidence>
<feature type="domain" description="DUF5660" evidence="1">
    <location>
        <begin position="105"/>
        <end position="210"/>
    </location>
</feature>
<reference evidence="2 3" key="1">
    <citation type="journal article" date="2015" name="Nature">
        <title>rRNA introns, odd ribosomes, and small enigmatic genomes across a large radiation of phyla.</title>
        <authorList>
            <person name="Brown C.T."/>
            <person name="Hug L.A."/>
            <person name="Thomas B.C."/>
            <person name="Sharon I."/>
            <person name="Castelle C.J."/>
            <person name="Singh A."/>
            <person name="Wilkins M.J."/>
            <person name="Williams K.H."/>
            <person name="Banfield J.F."/>
        </authorList>
    </citation>
    <scope>NUCLEOTIDE SEQUENCE [LARGE SCALE GENOMIC DNA]</scope>
</reference>
<comment type="caution">
    <text evidence="2">The sequence shown here is derived from an EMBL/GenBank/DDBJ whole genome shotgun (WGS) entry which is preliminary data.</text>
</comment>
<name>A0A0G0MA28_9BACT</name>
<dbReference type="EMBL" id="LBWA01000016">
    <property type="protein sequence ID" value="KKQ97185.1"/>
    <property type="molecule type" value="Genomic_DNA"/>
</dbReference>
<evidence type="ECO:0000313" key="2">
    <source>
        <dbReference type="EMBL" id="KKQ97185.1"/>
    </source>
</evidence>
<dbReference type="InterPro" id="IPR043719">
    <property type="entry name" value="DUF5660"/>
</dbReference>